<evidence type="ECO:0000259" key="16">
    <source>
        <dbReference type="PROSITE" id="PS50851"/>
    </source>
</evidence>
<evidence type="ECO:0000256" key="8">
    <source>
        <dbReference type="ARBA" id="ARBA00022777"/>
    </source>
</evidence>
<evidence type="ECO:0000256" key="4">
    <source>
        <dbReference type="ARBA" id="ARBA00022500"/>
    </source>
</evidence>
<feature type="domain" description="CheW-like" evidence="16">
    <location>
        <begin position="603"/>
        <end position="740"/>
    </location>
</feature>
<comment type="function">
    <text evidence="11">Involved in the transmission of sensory signals from the chemoreceptors to the flagellar motors. CheA is autophosphorylated; it can transfer its phosphate group to either CheB or CheY.</text>
</comment>
<dbReference type="Pfam" id="PF02518">
    <property type="entry name" value="HATPase_c"/>
    <property type="match status" value="1"/>
</dbReference>
<dbReference type="EC" id="2.7.13.3" evidence="2"/>
<dbReference type="CDD" id="cd00731">
    <property type="entry name" value="CheA_reg"/>
    <property type="match status" value="1"/>
</dbReference>
<keyword evidence="8" id="KW-0418">Kinase</keyword>
<dbReference type="CDD" id="cd16916">
    <property type="entry name" value="HATPase_CheA-like"/>
    <property type="match status" value="1"/>
</dbReference>
<dbReference type="SUPFAM" id="SSF47384">
    <property type="entry name" value="Homodimeric domain of signal transducing histidine kinase"/>
    <property type="match status" value="1"/>
</dbReference>
<evidence type="ECO:0000256" key="2">
    <source>
        <dbReference type="ARBA" id="ARBA00012438"/>
    </source>
</evidence>
<evidence type="ECO:0000256" key="12">
    <source>
        <dbReference type="PROSITE-ProRule" id="PRU00110"/>
    </source>
</evidence>
<dbReference type="InterPro" id="IPR036061">
    <property type="entry name" value="CheW-like_dom_sf"/>
</dbReference>
<dbReference type="InterPro" id="IPR004358">
    <property type="entry name" value="Sig_transdc_His_kin-like_C"/>
</dbReference>
<dbReference type="Pfam" id="PF01584">
    <property type="entry name" value="CheW"/>
    <property type="match status" value="1"/>
</dbReference>
<dbReference type="SMART" id="SM01231">
    <property type="entry name" value="H-kinase_dim"/>
    <property type="match status" value="1"/>
</dbReference>
<keyword evidence="6" id="KW-0808">Transferase</keyword>
<dbReference type="Pfam" id="PF02895">
    <property type="entry name" value="H-kinase_dim"/>
    <property type="match status" value="1"/>
</dbReference>
<dbReference type="SUPFAM" id="SSF50341">
    <property type="entry name" value="CheW-like"/>
    <property type="match status" value="1"/>
</dbReference>
<comment type="catalytic activity">
    <reaction evidence="1">
        <text>ATP + protein L-histidine = ADP + protein N-phospho-L-histidine.</text>
        <dbReference type="EC" id="2.7.13.3"/>
    </reaction>
</comment>
<keyword evidence="7" id="KW-0547">Nucleotide-binding</keyword>
<accession>A0ABS0Z8N7</accession>
<sequence length="753" mass="82540">MDNLSQFNEAFFEEAQEHLETMETMLLDYDVDYPDIEDLNSVFRAAHSIKGGSAIFGFNAMTGLTHVMENMLDQARNEELALTNELITVLLETVDVLKDILHSYRNDEEIDWDTVETSKARLESELEEASSGVIENPSESQLQEQGDTLTEVEDEGFGFFDDEPVAEKSEDDQGFGFFDDPIDTPIVNDPEEDEQGFGFFDDAPAAPAKQESSDEDEIEGFGFFDDAPAAPMKQEISDEGEIEGFGLFDHETEENSPKTVSSEEASDDSQSEEDSHQNISKESSGLSDNEGYGFFDESMKARQEQDKIDNRKGYGIYPKDENVAVSNASAKSPKAKPKNTAATKTSESKSSEATSIRVETVKIDKLVNLVGELVITQSMLNLIGNEVQESVAEKMMGALAELERNTREIQEAVMSVRMLPISFVFNRFPRLVRDLSTKMNKQIELVIEGASTEIDKNLVEKISDPLTHLIRNSADHGIETPDVRKAAGKSEKGTVRLSAVQKGGEIVISILDDGAGLNRERIIAKAEEKGIDLPEPLTDEAVWQLIFAPGFSTAAEITDVSGRGVGMDVVRRNIESLGGRVDIQSAQGIGTEFIISLPLTLAILDGMCVEAEKQIFVVPLVNIVESIQPMSDQIRVIKGSKILWAREEYWPLVDIGKVLGGRAQSIDTMDLSESIIVLVETAKSRFGLVVDTLVGQQQVVIKSLERHYRRVDGVAGATIMGDGGVALILDVDSLTQFISSDLGGASYAVRAAG</sequence>
<dbReference type="Pfam" id="PF01627">
    <property type="entry name" value="Hpt"/>
    <property type="match status" value="1"/>
</dbReference>
<evidence type="ECO:0000256" key="13">
    <source>
        <dbReference type="SAM" id="Coils"/>
    </source>
</evidence>
<evidence type="ECO:0000259" key="17">
    <source>
        <dbReference type="PROSITE" id="PS50894"/>
    </source>
</evidence>
<dbReference type="InterPro" id="IPR002545">
    <property type="entry name" value="CheW-lke_dom"/>
</dbReference>
<dbReference type="PROSITE" id="PS50851">
    <property type="entry name" value="CHEW"/>
    <property type="match status" value="1"/>
</dbReference>
<dbReference type="InterPro" id="IPR036890">
    <property type="entry name" value="HATPase_C_sf"/>
</dbReference>
<evidence type="ECO:0000256" key="5">
    <source>
        <dbReference type="ARBA" id="ARBA00022553"/>
    </source>
</evidence>
<name>A0ABS0Z8N7_9GAMM</name>
<proteinExistence type="predicted"/>
<dbReference type="SUPFAM" id="SSF55874">
    <property type="entry name" value="ATPase domain of HSP90 chaperone/DNA topoisomerase II/histidine kinase"/>
    <property type="match status" value="1"/>
</dbReference>
<dbReference type="CDD" id="cd00088">
    <property type="entry name" value="HPT"/>
    <property type="match status" value="1"/>
</dbReference>
<dbReference type="SMART" id="SM00073">
    <property type="entry name" value="HPT"/>
    <property type="match status" value="1"/>
</dbReference>
<evidence type="ECO:0000256" key="14">
    <source>
        <dbReference type="SAM" id="MobiDB-lite"/>
    </source>
</evidence>
<feature type="domain" description="Histidine kinase" evidence="15">
    <location>
        <begin position="393"/>
        <end position="601"/>
    </location>
</feature>
<reference evidence="18 19" key="1">
    <citation type="submission" date="2020-12" db="EMBL/GenBank/DDBJ databases">
        <title>Comparative genome analysis of fungal antagonists Marinomonas ostreistagni 398 and M. spartinae 468.</title>
        <authorList>
            <person name="Fields J.L."/>
            <person name="Mavrodi O.V."/>
            <person name="Biber P.D."/>
            <person name="Indest K.J."/>
            <person name="Mavrodi D.V."/>
        </authorList>
    </citation>
    <scope>NUCLEOTIDE SEQUENCE [LARGE SCALE GENOMIC DNA]</scope>
    <source>
        <strain evidence="18 19">USM7</strain>
    </source>
</reference>
<dbReference type="Gene3D" id="2.30.30.40">
    <property type="entry name" value="SH3 Domains"/>
    <property type="match status" value="1"/>
</dbReference>
<keyword evidence="4" id="KW-0145">Chemotaxis</keyword>
<feature type="compositionally biased region" description="Low complexity" evidence="14">
    <location>
        <begin position="196"/>
        <end position="208"/>
    </location>
</feature>
<gene>
    <name evidence="18" type="ORF">JHD44_04900</name>
</gene>
<keyword evidence="9" id="KW-0067">ATP-binding</keyword>
<feature type="region of interest" description="Disordered" evidence="14">
    <location>
        <begin position="162"/>
        <end position="293"/>
    </location>
</feature>
<feature type="domain" description="HPt" evidence="17">
    <location>
        <begin position="1"/>
        <end position="104"/>
    </location>
</feature>
<dbReference type="SUPFAM" id="SSF47226">
    <property type="entry name" value="Histidine-containing phosphotransfer domain, HPT domain"/>
    <property type="match status" value="1"/>
</dbReference>
<protein>
    <recommendedName>
        <fullName evidence="3">Chemotaxis protein CheA</fullName>
        <ecNumber evidence="2">2.7.13.3</ecNumber>
    </recommendedName>
</protein>
<dbReference type="PRINTS" id="PR00344">
    <property type="entry name" value="BCTRLSENSOR"/>
</dbReference>
<dbReference type="Gene3D" id="3.30.565.10">
    <property type="entry name" value="Histidine kinase-like ATPase, C-terminal domain"/>
    <property type="match status" value="1"/>
</dbReference>
<dbReference type="SMART" id="SM00260">
    <property type="entry name" value="CheW"/>
    <property type="match status" value="1"/>
</dbReference>
<dbReference type="Proteomes" id="UP000598488">
    <property type="component" value="Unassembled WGS sequence"/>
</dbReference>
<feature type="compositionally biased region" description="Acidic residues" evidence="14">
    <location>
        <begin position="162"/>
        <end position="173"/>
    </location>
</feature>
<evidence type="ECO:0000256" key="7">
    <source>
        <dbReference type="ARBA" id="ARBA00022741"/>
    </source>
</evidence>
<dbReference type="PANTHER" id="PTHR43395">
    <property type="entry name" value="SENSOR HISTIDINE KINASE CHEA"/>
    <property type="match status" value="1"/>
</dbReference>
<evidence type="ECO:0000256" key="11">
    <source>
        <dbReference type="ARBA" id="ARBA00035100"/>
    </source>
</evidence>
<evidence type="ECO:0000256" key="1">
    <source>
        <dbReference type="ARBA" id="ARBA00000085"/>
    </source>
</evidence>
<dbReference type="InterPro" id="IPR051315">
    <property type="entry name" value="Bact_Chemotaxis_CheA"/>
</dbReference>
<evidence type="ECO:0000256" key="3">
    <source>
        <dbReference type="ARBA" id="ARBA00021495"/>
    </source>
</evidence>
<dbReference type="Gene3D" id="1.10.287.560">
    <property type="entry name" value="Histidine kinase CheA-like, homodimeric domain"/>
    <property type="match status" value="1"/>
</dbReference>
<dbReference type="PROSITE" id="PS50109">
    <property type="entry name" value="HIS_KIN"/>
    <property type="match status" value="1"/>
</dbReference>
<evidence type="ECO:0000256" key="10">
    <source>
        <dbReference type="ARBA" id="ARBA00023012"/>
    </source>
</evidence>
<keyword evidence="5 12" id="KW-0597">Phosphoprotein</keyword>
<evidence type="ECO:0000256" key="9">
    <source>
        <dbReference type="ARBA" id="ARBA00022840"/>
    </source>
</evidence>
<dbReference type="InterPro" id="IPR005467">
    <property type="entry name" value="His_kinase_dom"/>
</dbReference>
<keyword evidence="10" id="KW-0902">Two-component regulatory system</keyword>
<keyword evidence="13" id="KW-0175">Coiled coil</keyword>
<dbReference type="InterPro" id="IPR008207">
    <property type="entry name" value="Sig_transdc_His_kin_Hpt_dom"/>
</dbReference>
<evidence type="ECO:0000313" key="18">
    <source>
        <dbReference type="EMBL" id="MBJ7550006.1"/>
    </source>
</evidence>
<feature type="compositionally biased region" description="Low complexity" evidence="14">
    <location>
        <begin position="325"/>
        <end position="345"/>
    </location>
</feature>
<feature type="coiled-coil region" evidence="13">
    <location>
        <begin position="385"/>
        <end position="412"/>
    </location>
</feature>
<evidence type="ECO:0000256" key="6">
    <source>
        <dbReference type="ARBA" id="ARBA00022679"/>
    </source>
</evidence>
<dbReference type="EMBL" id="JAEMUH010000004">
    <property type="protein sequence ID" value="MBJ7550006.1"/>
    <property type="molecule type" value="Genomic_DNA"/>
</dbReference>
<dbReference type="Gene3D" id="1.20.120.160">
    <property type="entry name" value="HPT domain"/>
    <property type="match status" value="1"/>
</dbReference>
<feature type="region of interest" description="Disordered" evidence="14">
    <location>
        <begin position="325"/>
        <end position="353"/>
    </location>
</feature>
<dbReference type="InterPro" id="IPR036641">
    <property type="entry name" value="HPT_dom_sf"/>
</dbReference>
<dbReference type="SMART" id="SM00387">
    <property type="entry name" value="HATPase_c"/>
    <property type="match status" value="1"/>
</dbReference>
<feature type="modified residue" description="Phosphohistidine" evidence="12">
    <location>
        <position position="47"/>
    </location>
</feature>
<dbReference type="InterPro" id="IPR003594">
    <property type="entry name" value="HATPase_dom"/>
</dbReference>
<dbReference type="RefSeq" id="WP_199461635.1">
    <property type="nucleotide sequence ID" value="NZ_JAEMUH010000004.1"/>
</dbReference>
<dbReference type="PANTHER" id="PTHR43395:SF10">
    <property type="entry name" value="CHEMOTAXIS PROTEIN CHEA"/>
    <property type="match status" value="1"/>
</dbReference>
<evidence type="ECO:0000313" key="19">
    <source>
        <dbReference type="Proteomes" id="UP000598488"/>
    </source>
</evidence>
<dbReference type="InterPro" id="IPR004105">
    <property type="entry name" value="CheA-like_dim"/>
</dbReference>
<organism evidence="18 19">
    <name type="scientific">Marinomonas ostreistagni</name>
    <dbReference type="NCBI Taxonomy" id="359209"/>
    <lineage>
        <taxon>Bacteria</taxon>
        <taxon>Pseudomonadati</taxon>
        <taxon>Pseudomonadota</taxon>
        <taxon>Gammaproteobacteria</taxon>
        <taxon>Oceanospirillales</taxon>
        <taxon>Oceanospirillaceae</taxon>
        <taxon>Marinomonas</taxon>
    </lineage>
</organism>
<dbReference type="PROSITE" id="PS50894">
    <property type="entry name" value="HPT"/>
    <property type="match status" value="1"/>
</dbReference>
<dbReference type="InterPro" id="IPR036097">
    <property type="entry name" value="HisK_dim/P_sf"/>
</dbReference>
<comment type="caution">
    <text evidence="18">The sequence shown here is derived from an EMBL/GenBank/DDBJ whole genome shotgun (WGS) entry which is preliminary data.</text>
</comment>
<evidence type="ECO:0000259" key="15">
    <source>
        <dbReference type="PROSITE" id="PS50109"/>
    </source>
</evidence>
<dbReference type="InterPro" id="IPR037006">
    <property type="entry name" value="CheA-like_homodim_sf"/>
</dbReference>
<feature type="compositionally biased region" description="Polar residues" evidence="14">
    <location>
        <begin position="277"/>
        <end position="287"/>
    </location>
</feature>
<keyword evidence="19" id="KW-1185">Reference proteome</keyword>